<protein>
    <submittedName>
        <fullName evidence="1">Uncharacterized protein</fullName>
    </submittedName>
</protein>
<name>A0A4S3J826_9EURO</name>
<sequence>MGPGRDPVTVGGDIITLHIRNVNVCFSKVHPESGSRIFPSTATTIADPLYLIPEHCVRLAWYMAYNS</sequence>
<comment type="caution">
    <text evidence="1">The sequence shown here is derived from an EMBL/GenBank/DDBJ whole genome shotgun (WGS) entry which is preliminary data.</text>
</comment>
<accession>A0A4S3J826</accession>
<keyword evidence="2" id="KW-1185">Reference proteome</keyword>
<evidence type="ECO:0000313" key="1">
    <source>
        <dbReference type="EMBL" id="THC90975.1"/>
    </source>
</evidence>
<evidence type="ECO:0000313" key="2">
    <source>
        <dbReference type="Proteomes" id="UP000308092"/>
    </source>
</evidence>
<dbReference type="VEuPathDB" id="FungiDB:EYZ11_009561"/>
<dbReference type="EMBL" id="SOSA01000460">
    <property type="protein sequence ID" value="THC90975.1"/>
    <property type="molecule type" value="Genomic_DNA"/>
</dbReference>
<reference evidence="1 2" key="1">
    <citation type="submission" date="2019-03" db="EMBL/GenBank/DDBJ databases">
        <title>The genome sequence of a newly discovered highly antifungal drug resistant Aspergillus species, Aspergillus tanneri NIH 1004.</title>
        <authorList>
            <person name="Mounaud S."/>
            <person name="Singh I."/>
            <person name="Joardar V."/>
            <person name="Pakala S."/>
            <person name="Pakala S."/>
            <person name="Venepally P."/>
            <person name="Hoover J."/>
            <person name="Nierman W."/>
            <person name="Chung J."/>
            <person name="Losada L."/>
        </authorList>
    </citation>
    <scope>NUCLEOTIDE SEQUENCE [LARGE SCALE GENOMIC DNA]</scope>
    <source>
        <strain evidence="1 2">NIH1004</strain>
    </source>
</reference>
<dbReference type="Proteomes" id="UP000308092">
    <property type="component" value="Unassembled WGS sequence"/>
</dbReference>
<proteinExistence type="predicted"/>
<gene>
    <name evidence="1" type="ORF">EYZ11_009561</name>
</gene>
<dbReference type="AlphaFoldDB" id="A0A4S3J826"/>
<organism evidence="1 2">
    <name type="scientific">Aspergillus tanneri</name>
    <dbReference type="NCBI Taxonomy" id="1220188"/>
    <lineage>
        <taxon>Eukaryota</taxon>
        <taxon>Fungi</taxon>
        <taxon>Dikarya</taxon>
        <taxon>Ascomycota</taxon>
        <taxon>Pezizomycotina</taxon>
        <taxon>Eurotiomycetes</taxon>
        <taxon>Eurotiomycetidae</taxon>
        <taxon>Eurotiales</taxon>
        <taxon>Aspergillaceae</taxon>
        <taxon>Aspergillus</taxon>
        <taxon>Aspergillus subgen. Circumdati</taxon>
    </lineage>
</organism>